<evidence type="ECO:0000313" key="4">
    <source>
        <dbReference type="Proteomes" id="UP000697107"/>
    </source>
</evidence>
<keyword evidence="2" id="KW-0472">Membrane</keyword>
<keyword evidence="2" id="KW-1133">Transmembrane helix</keyword>
<feature type="region of interest" description="Disordered" evidence="1">
    <location>
        <begin position="52"/>
        <end position="94"/>
    </location>
</feature>
<organism evidence="3 4">
    <name type="scientific">Phytophthora cactorum</name>
    <dbReference type="NCBI Taxonomy" id="29920"/>
    <lineage>
        <taxon>Eukaryota</taxon>
        <taxon>Sar</taxon>
        <taxon>Stramenopiles</taxon>
        <taxon>Oomycota</taxon>
        <taxon>Peronosporomycetes</taxon>
        <taxon>Peronosporales</taxon>
        <taxon>Peronosporaceae</taxon>
        <taxon>Phytophthora</taxon>
    </lineage>
</organism>
<dbReference type="AlphaFoldDB" id="A0A8T1F2V5"/>
<evidence type="ECO:0000313" key="3">
    <source>
        <dbReference type="EMBL" id="KAG2966468.1"/>
    </source>
</evidence>
<feature type="transmembrane region" description="Helical" evidence="2">
    <location>
        <begin position="5"/>
        <end position="23"/>
    </location>
</feature>
<sequence length="94" mass="10675">MVVNYTLCIVLVVLAYVFLQLIWNVKYSSTTLTGSLRVVFACPRHDNPLERKPLPGLVYSTTQIDPPDSVTRSNDKPQRSKCHENSNYELVSPH</sequence>
<feature type="compositionally biased region" description="Basic and acidic residues" evidence="1">
    <location>
        <begin position="73"/>
        <end position="86"/>
    </location>
</feature>
<dbReference type="EMBL" id="RCML01001014">
    <property type="protein sequence ID" value="KAG2966468.1"/>
    <property type="molecule type" value="Genomic_DNA"/>
</dbReference>
<comment type="caution">
    <text evidence="3">The sequence shown here is derived from an EMBL/GenBank/DDBJ whole genome shotgun (WGS) entry which is preliminary data.</text>
</comment>
<gene>
    <name evidence="3" type="ORF">PC118_g19158</name>
</gene>
<accession>A0A8T1F2V5</accession>
<protein>
    <submittedName>
        <fullName evidence="3">Uncharacterized protein</fullName>
    </submittedName>
</protein>
<evidence type="ECO:0000256" key="1">
    <source>
        <dbReference type="SAM" id="MobiDB-lite"/>
    </source>
</evidence>
<proteinExistence type="predicted"/>
<name>A0A8T1F2V5_9STRA</name>
<evidence type="ECO:0000256" key="2">
    <source>
        <dbReference type="SAM" id="Phobius"/>
    </source>
</evidence>
<dbReference type="Proteomes" id="UP000697107">
    <property type="component" value="Unassembled WGS sequence"/>
</dbReference>
<keyword evidence="2" id="KW-0812">Transmembrane</keyword>
<reference evidence="3" key="1">
    <citation type="submission" date="2018-10" db="EMBL/GenBank/DDBJ databases">
        <title>Effector identification in a new, highly contiguous assembly of the strawberry crown rot pathogen Phytophthora cactorum.</title>
        <authorList>
            <person name="Armitage A.D."/>
            <person name="Nellist C.F."/>
            <person name="Bates H."/>
            <person name="Vickerstaff R.J."/>
            <person name="Harrison R.J."/>
        </authorList>
    </citation>
    <scope>NUCLEOTIDE SEQUENCE</scope>
    <source>
        <strain evidence="3">P415</strain>
    </source>
</reference>